<dbReference type="EMBL" id="CADCWA010000117">
    <property type="protein sequence ID" value="CAA9520919.1"/>
    <property type="molecule type" value="Genomic_DNA"/>
</dbReference>
<dbReference type="AlphaFoldDB" id="A0A6J4TE92"/>
<protein>
    <submittedName>
        <fullName evidence="1">Uncharacterized protein</fullName>
    </submittedName>
</protein>
<organism evidence="1">
    <name type="scientific">uncultured Sphingomonas sp</name>
    <dbReference type="NCBI Taxonomy" id="158754"/>
    <lineage>
        <taxon>Bacteria</taxon>
        <taxon>Pseudomonadati</taxon>
        <taxon>Pseudomonadota</taxon>
        <taxon>Alphaproteobacteria</taxon>
        <taxon>Sphingomonadales</taxon>
        <taxon>Sphingomonadaceae</taxon>
        <taxon>Sphingomonas</taxon>
        <taxon>environmental samples</taxon>
    </lineage>
</organism>
<reference evidence="1" key="1">
    <citation type="submission" date="2020-02" db="EMBL/GenBank/DDBJ databases">
        <authorList>
            <person name="Meier V. D."/>
        </authorList>
    </citation>
    <scope>NUCLEOTIDE SEQUENCE</scope>
    <source>
        <strain evidence="1">AVDCRST_MAG31</strain>
    </source>
</reference>
<evidence type="ECO:0000313" key="1">
    <source>
        <dbReference type="EMBL" id="CAA9520919.1"/>
    </source>
</evidence>
<proteinExistence type="predicted"/>
<sequence>MMRQPSIPPSVQRFYPFAEWAGSTNKPLKLVYAIVHLAFEKVCSTGNLVE</sequence>
<name>A0A6J4TE92_9SPHN</name>
<accession>A0A6J4TE92</accession>
<gene>
    <name evidence="1" type="ORF">AVDCRST_MAG31-1574</name>
</gene>